<comment type="similarity">
    <text evidence="2">Belongs to the AzlC family.</text>
</comment>
<dbReference type="InterPro" id="IPR011606">
    <property type="entry name" value="Brnchd-chn_aa_trnsp_permease"/>
</dbReference>
<dbReference type="EMBL" id="LAXD01000001">
    <property type="protein sequence ID" value="KWX00730.1"/>
    <property type="molecule type" value="Genomic_DNA"/>
</dbReference>
<sequence length="234" mass="23386">MLRDALGIGVATGAYALSFGALGTAAGLSVTQTCATSVLMFTGASQYALVGILGAGGSPLAGAATAVLLGARNALYGLRLSQVLGVRGGWRLVAAQLVLDESSAMAVGRASPLGARLGFWATGLAVYLLWNLGTLLGALGAQALPDPRALGLDAAAPAAFLALMAPRLTGREPWLVASAAGLVAMASVPLVPAGVPVLLAALVAVVAGARPSRAARREERRGASAPGRREEARR</sequence>
<dbReference type="GO" id="GO:1903785">
    <property type="term" value="P:L-valine transmembrane transport"/>
    <property type="evidence" value="ECO:0007669"/>
    <property type="project" value="TreeGrafter"/>
</dbReference>
<evidence type="ECO:0000256" key="5">
    <source>
        <dbReference type="ARBA" id="ARBA00022692"/>
    </source>
</evidence>
<feature type="transmembrane region" description="Helical" evidence="9">
    <location>
        <begin position="119"/>
        <end position="138"/>
    </location>
</feature>
<evidence type="ECO:0000256" key="2">
    <source>
        <dbReference type="ARBA" id="ARBA00010735"/>
    </source>
</evidence>
<feature type="transmembrane region" description="Helical" evidence="9">
    <location>
        <begin position="45"/>
        <end position="71"/>
    </location>
</feature>
<keyword evidence="3" id="KW-0813">Transport</keyword>
<evidence type="ECO:0000256" key="1">
    <source>
        <dbReference type="ARBA" id="ARBA00004651"/>
    </source>
</evidence>
<keyword evidence="5 9" id="KW-0812">Transmembrane</keyword>
<evidence type="ECO:0000256" key="3">
    <source>
        <dbReference type="ARBA" id="ARBA00022448"/>
    </source>
</evidence>
<keyword evidence="11" id="KW-1185">Reference proteome</keyword>
<evidence type="ECO:0000256" key="9">
    <source>
        <dbReference type="SAM" id="Phobius"/>
    </source>
</evidence>
<gene>
    <name evidence="10" type="ORF">LI90_1753</name>
</gene>
<feature type="transmembrane region" description="Helical" evidence="9">
    <location>
        <begin position="174"/>
        <end position="207"/>
    </location>
</feature>
<dbReference type="PANTHER" id="PTHR34979">
    <property type="entry name" value="INNER MEMBRANE PROTEIN YGAZ"/>
    <property type="match status" value="1"/>
</dbReference>
<feature type="compositionally biased region" description="Basic and acidic residues" evidence="8">
    <location>
        <begin position="215"/>
        <end position="234"/>
    </location>
</feature>
<dbReference type="Proteomes" id="UP000070188">
    <property type="component" value="Unassembled WGS sequence"/>
</dbReference>
<evidence type="ECO:0000256" key="7">
    <source>
        <dbReference type="ARBA" id="ARBA00023136"/>
    </source>
</evidence>
<evidence type="ECO:0000256" key="4">
    <source>
        <dbReference type="ARBA" id="ARBA00022475"/>
    </source>
</evidence>
<organism evidence="10 11">
    <name type="scientific">Carbonactinospora thermoautotrophica</name>
    <dbReference type="NCBI Taxonomy" id="1469144"/>
    <lineage>
        <taxon>Bacteria</taxon>
        <taxon>Bacillati</taxon>
        <taxon>Actinomycetota</taxon>
        <taxon>Actinomycetes</taxon>
        <taxon>Kitasatosporales</taxon>
        <taxon>Carbonactinosporaceae</taxon>
        <taxon>Carbonactinospora</taxon>
    </lineage>
</organism>
<dbReference type="AlphaFoldDB" id="A0A132MSL8"/>
<name>A0A132MSL8_9ACTN</name>
<proteinExistence type="inferred from homology"/>
<accession>A0A132MSL8</accession>
<evidence type="ECO:0000256" key="6">
    <source>
        <dbReference type="ARBA" id="ARBA00022989"/>
    </source>
</evidence>
<dbReference type="STRING" id="1469144.LI90_1753"/>
<dbReference type="PATRIC" id="fig|1469144.10.peg.1901"/>
<keyword evidence="6 9" id="KW-1133">Transmembrane helix</keyword>
<keyword evidence="4" id="KW-1003">Cell membrane</keyword>
<comment type="caution">
    <text evidence="10">The sequence shown here is derived from an EMBL/GenBank/DDBJ whole genome shotgun (WGS) entry which is preliminary data.</text>
</comment>
<dbReference type="Pfam" id="PF03591">
    <property type="entry name" value="AzlC"/>
    <property type="match status" value="1"/>
</dbReference>
<evidence type="ECO:0000256" key="8">
    <source>
        <dbReference type="SAM" id="MobiDB-lite"/>
    </source>
</evidence>
<dbReference type="GO" id="GO:0005886">
    <property type="term" value="C:plasma membrane"/>
    <property type="evidence" value="ECO:0007669"/>
    <property type="project" value="UniProtKB-SubCell"/>
</dbReference>
<feature type="region of interest" description="Disordered" evidence="8">
    <location>
        <begin position="214"/>
        <end position="234"/>
    </location>
</feature>
<comment type="subcellular location">
    <subcellularLocation>
        <location evidence="1">Cell membrane</location>
        <topology evidence="1">Multi-pass membrane protein</topology>
    </subcellularLocation>
</comment>
<dbReference type="PANTHER" id="PTHR34979:SF1">
    <property type="entry name" value="INNER MEMBRANE PROTEIN YGAZ"/>
    <property type="match status" value="1"/>
</dbReference>
<evidence type="ECO:0000313" key="10">
    <source>
        <dbReference type="EMBL" id="KWX00730.1"/>
    </source>
</evidence>
<protein>
    <submittedName>
        <fullName evidence="10">Putative membrane protein SC4H8.02</fullName>
    </submittedName>
</protein>
<evidence type="ECO:0000313" key="11">
    <source>
        <dbReference type="Proteomes" id="UP000070188"/>
    </source>
</evidence>
<reference evidence="11" key="1">
    <citation type="submission" date="2015-04" db="EMBL/GenBank/DDBJ databases">
        <title>Physiological reanalysis, assessment of diazotrophy, and genome sequences of multiple isolates of Streptomyces thermoautotrophicus.</title>
        <authorList>
            <person name="MacKellar D.C."/>
            <person name="Lieber L."/>
            <person name="Norman J."/>
            <person name="Bolger A."/>
            <person name="Tobin C."/>
            <person name="Murray J.W."/>
            <person name="Chang R."/>
            <person name="Ford T."/>
            <person name="Nguyen P.Q."/>
            <person name="Woodward J."/>
            <person name="Permingeat H."/>
            <person name="Joshi N.S."/>
            <person name="Silver P.A."/>
            <person name="Usadel B."/>
            <person name="Rutherford A.W."/>
            <person name="Friesen M."/>
            <person name="Prell J."/>
        </authorList>
    </citation>
    <scope>NUCLEOTIDE SEQUENCE [LARGE SCALE GENOMIC DNA]</scope>
    <source>
        <strain evidence="11">H1</strain>
    </source>
</reference>
<keyword evidence="7 9" id="KW-0472">Membrane</keyword>